<dbReference type="AlphaFoldDB" id="A0A0N0RFF6"/>
<protein>
    <submittedName>
        <fullName evidence="3">Glycosyl transferase</fullName>
    </submittedName>
</protein>
<comment type="caution">
    <text evidence="2">The sequence shown here is derived from an EMBL/GenBank/DDBJ whole genome shotgun (WGS) entry which is preliminary data.</text>
</comment>
<name>A0A0N0RFF6_9CHLR</name>
<evidence type="ECO:0000313" key="3">
    <source>
        <dbReference type="EMBL" id="KPL87319.1"/>
    </source>
</evidence>
<dbReference type="GO" id="GO:0016740">
    <property type="term" value="F:transferase activity"/>
    <property type="evidence" value="ECO:0007669"/>
    <property type="project" value="UniProtKB-KW"/>
</dbReference>
<dbReference type="Proteomes" id="UP000050502">
    <property type="component" value="Unassembled WGS sequence"/>
</dbReference>
<dbReference type="Proteomes" id="UP000037784">
    <property type="component" value="Unassembled WGS sequence"/>
</dbReference>
<reference evidence="3 5" key="2">
    <citation type="submission" date="2015-07" db="EMBL/GenBank/DDBJ databases">
        <title>Whole genome sequence of Ardenticatena maritima DSM 23922.</title>
        <authorList>
            <person name="Hemp J."/>
            <person name="Ward L.M."/>
            <person name="Pace L.A."/>
            <person name="Fischer W.W."/>
        </authorList>
    </citation>
    <scope>NUCLEOTIDE SEQUENCE [LARGE SCALE GENOMIC DNA]</scope>
    <source>
        <strain evidence="3 5">110S</strain>
    </source>
</reference>
<gene>
    <name evidence="2" type="ORF">ARMA_1057</name>
    <name evidence="3" type="ORF">SE16_12595</name>
</gene>
<dbReference type="EMBL" id="BBZA01000069">
    <property type="protein sequence ID" value="GAP62634.1"/>
    <property type="molecule type" value="Genomic_DNA"/>
</dbReference>
<keyword evidence="4" id="KW-1185">Reference proteome</keyword>
<evidence type="ECO:0000313" key="2">
    <source>
        <dbReference type="EMBL" id="GAP62634.1"/>
    </source>
</evidence>
<organism evidence="2 4">
    <name type="scientific">Ardenticatena maritima</name>
    <dbReference type="NCBI Taxonomy" id="872965"/>
    <lineage>
        <taxon>Bacteria</taxon>
        <taxon>Bacillati</taxon>
        <taxon>Chloroflexota</taxon>
        <taxon>Ardenticatenia</taxon>
        <taxon>Ardenticatenales</taxon>
        <taxon>Ardenticatenaceae</taxon>
        <taxon>Ardenticatena</taxon>
    </lineage>
</organism>
<dbReference type="InterPro" id="IPR050256">
    <property type="entry name" value="Glycosyltransferase_2"/>
</dbReference>
<accession>A0A0N0RFF6</accession>
<evidence type="ECO:0000313" key="5">
    <source>
        <dbReference type="Proteomes" id="UP000050502"/>
    </source>
</evidence>
<dbReference type="EMBL" id="LGKN01000006">
    <property type="protein sequence ID" value="KPL87319.1"/>
    <property type="molecule type" value="Genomic_DNA"/>
</dbReference>
<dbReference type="OrthoDB" id="9810303at2"/>
<dbReference type="RefSeq" id="WP_054492538.1">
    <property type="nucleotide sequence ID" value="NZ_BBZA01000069.1"/>
</dbReference>
<dbReference type="PANTHER" id="PTHR48090">
    <property type="entry name" value="UNDECAPRENYL-PHOSPHATE 4-DEOXY-4-FORMAMIDO-L-ARABINOSE TRANSFERASE-RELATED"/>
    <property type="match status" value="1"/>
</dbReference>
<dbReference type="Gene3D" id="3.90.550.10">
    <property type="entry name" value="Spore Coat Polysaccharide Biosynthesis Protein SpsA, Chain A"/>
    <property type="match status" value="1"/>
</dbReference>
<evidence type="ECO:0000259" key="1">
    <source>
        <dbReference type="Pfam" id="PF00535"/>
    </source>
</evidence>
<dbReference type="Pfam" id="PF00535">
    <property type="entry name" value="Glycos_transf_2"/>
    <property type="match status" value="1"/>
</dbReference>
<feature type="domain" description="Glycosyltransferase 2-like" evidence="1">
    <location>
        <begin position="10"/>
        <end position="172"/>
    </location>
</feature>
<dbReference type="InParanoid" id="A0A0N0RFF6"/>
<dbReference type="STRING" id="872965.SE16_12595"/>
<reference evidence="2 4" key="1">
    <citation type="journal article" date="2015" name="Genome Announc.">
        <title>Draft Genome Sequence of a Heterotrophic Facultative Anaerobic Thermophilic Bacterium, Ardenticatena maritima Strain 110ST.</title>
        <authorList>
            <person name="Kawaichi S."/>
            <person name="Yoshida T."/>
            <person name="Sako Y."/>
            <person name="Nakamura R."/>
        </authorList>
    </citation>
    <scope>NUCLEOTIDE SEQUENCE [LARGE SCALE GENOMIC DNA]</scope>
    <source>
        <strain evidence="2 4">110S</strain>
    </source>
</reference>
<dbReference type="PATRIC" id="fig|872965.6.peg.2986"/>
<reference evidence="4" key="3">
    <citation type="submission" date="2015-08" db="EMBL/GenBank/DDBJ databases">
        <title>Draft Genome Sequence of a Heterotrophic Facultative Anaerobic Bacterium Ardenticatena maritima Strain 110S.</title>
        <authorList>
            <person name="Kawaichi S."/>
            <person name="Yoshida T."/>
            <person name="Sako Y."/>
            <person name="Nakamura R."/>
        </authorList>
    </citation>
    <scope>NUCLEOTIDE SEQUENCE [LARGE SCALE GENOMIC DNA]</scope>
    <source>
        <strain evidence="4">110S</strain>
    </source>
</reference>
<dbReference type="SUPFAM" id="SSF53448">
    <property type="entry name" value="Nucleotide-diphospho-sugar transferases"/>
    <property type="match status" value="1"/>
</dbReference>
<sequence length="236" mass="27446">MEQRKPTKLSIIIPVFNEERTLRDILERVRQAPTAGLEREIIAVDDGSTDASPQILREEAQRGDIRVFFHTHNQGKGAAIRTALNNVTGDIVLIQDADLEYDPREYPKLLEPILEGRAHVVYGSRFLGGPRKAMLFWHMVGNKMLTFVTNVLYDSILSDMETCYKVFRTEVIRPIPLRSRRFEFEPEITAKILKRGYRIYEVPISYNGREYEEGKKITWRDGIVALWTLIKYRFVD</sequence>
<dbReference type="PANTHER" id="PTHR48090:SF7">
    <property type="entry name" value="RFBJ PROTEIN"/>
    <property type="match status" value="1"/>
</dbReference>
<dbReference type="CDD" id="cd04179">
    <property type="entry name" value="DPM_DPG-synthase_like"/>
    <property type="match status" value="1"/>
</dbReference>
<dbReference type="InterPro" id="IPR029044">
    <property type="entry name" value="Nucleotide-diphossugar_trans"/>
</dbReference>
<proteinExistence type="predicted"/>
<keyword evidence="3" id="KW-0808">Transferase</keyword>
<dbReference type="InterPro" id="IPR001173">
    <property type="entry name" value="Glyco_trans_2-like"/>
</dbReference>
<evidence type="ECO:0000313" key="4">
    <source>
        <dbReference type="Proteomes" id="UP000037784"/>
    </source>
</evidence>